<protein>
    <submittedName>
        <fullName evidence="2">Surface antigen</fullName>
    </submittedName>
</protein>
<dbReference type="EMBL" id="KE124377">
    <property type="protein sequence ID" value="EWC79163.1"/>
    <property type="molecule type" value="Genomic_DNA"/>
</dbReference>
<feature type="transmembrane region" description="Helical" evidence="1">
    <location>
        <begin position="197"/>
        <end position="219"/>
    </location>
</feature>
<evidence type="ECO:0000313" key="3">
    <source>
        <dbReference type="Proteomes" id="UP000030697"/>
    </source>
</evidence>
<dbReference type="Proteomes" id="UP000030697">
    <property type="component" value="Unassembled WGS sequence"/>
</dbReference>
<dbReference type="NCBIfam" id="TIGR01477">
    <property type="entry name" value="RIFIN"/>
    <property type="match status" value="1"/>
</dbReference>
<keyword evidence="1" id="KW-0812">Transmembrane</keyword>
<name>W7JVL9_PLAFA</name>
<keyword evidence="1" id="KW-0472">Membrane</keyword>
<evidence type="ECO:0000256" key="1">
    <source>
        <dbReference type="SAM" id="Phobius"/>
    </source>
</evidence>
<keyword evidence="1" id="KW-1133">Transmembrane helix</keyword>
<sequence length="239" mass="26001">MDKFATLHTDIQNDAIPTCVCEKSLADKVEKGCLRCGSILGAAMPEMGSIGGSLLSALSAWKPVAIEAAEKAAVTEATDLATQAGMREVVLKIEQFLKNFSKPAVDLKLIVTSSTYNNGAILQKNAMELASSSCDFGATRIRSTFCSTIQYGVNTNFGQYAEAGIAKYDATYTLQKEALETANVDMVKATYASCQTVIIASIVAIIVIVLVMVIIYLILRHRRKKKMKKKLQYIKLLEE</sequence>
<dbReference type="AlphaFoldDB" id="W7JVL9"/>
<proteinExistence type="predicted"/>
<gene>
    <name evidence="2" type="ORF">C923_00155</name>
</gene>
<reference evidence="2 3" key="1">
    <citation type="submission" date="2013-02" db="EMBL/GenBank/DDBJ databases">
        <title>The Genome Sequence of Plasmodium falciparum UGT5.1.</title>
        <authorList>
            <consortium name="The Broad Institute Genome Sequencing Platform"/>
            <consortium name="The Broad Institute Genome Sequencing Center for Infectious Disease"/>
            <person name="Neafsey D."/>
            <person name="Cheeseman I."/>
            <person name="Volkman S."/>
            <person name="Adams J."/>
            <person name="Walker B."/>
            <person name="Young S.K."/>
            <person name="Zeng Q."/>
            <person name="Gargeya S."/>
            <person name="Fitzgerald M."/>
            <person name="Haas B."/>
            <person name="Abouelleil A."/>
            <person name="Alvarado L."/>
            <person name="Arachchi H.M."/>
            <person name="Berlin A.M."/>
            <person name="Chapman S.B."/>
            <person name="Dewar J."/>
            <person name="Goldberg J."/>
            <person name="Griggs A."/>
            <person name="Gujja S."/>
            <person name="Hansen M."/>
            <person name="Howarth C."/>
            <person name="Imamovic A."/>
            <person name="Larimer J."/>
            <person name="McCowan C."/>
            <person name="Murphy C."/>
            <person name="Neiman D."/>
            <person name="Pearson M."/>
            <person name="Priest M."/>
            <person name="Roberts A."/>
            <person name="Saif S."/>
            <person name="Shea T."/>
            <person name="Sisk P."/>
            <person name="Sykes S."/>
            <person name="Wortman J."/>
            <person name="Nusbaum C."/>
            <person name="Birren B."/>
        </authorList>
    </citation>
    <scope>NUCLEOTIDE SEQUENCE [LARGE SCALE GENOMIC DNA]</scope>
    <source>
        <strain evidence="2 3">UGT5.1</strain>
    </source>
</reference>
<dbReference type="Pfam" id="PF02009">
    <property type="entry name" value="RIFIN"/>
    <property type="match status" value="1"/>
</dbReference>
<dbReference type="InterPro" id="IPR006373">
    <property type="entry name" value="VSA_Rifin"/>
</dbReference>
<organism evidence="2 3">
    <name type="scientific">Plasmodium falciparum UGT5.1</name>
    <dbReference type="NCBI Taxonomy" id="1237627"/>
    <lineage>
        <taxon>Eukaryota</taxon>
        <taxon>Sar</taxon>
        <taxon>Alveolata</taxon>
        <taxon>Apicomplexa</taxon>
        <taxon>Aconoidasida</taxon>
        <taxon>Haemosporida</taxon>
        <taxon>Plasmodiidae</taxon>
        <taxon>Plasmodium</taxon>
        <taxon>Plasmodium (Laverania)</taxon>
    </lineage>
</organism>
<evidence type="ECO:0000313" key="2">
    <source>
        <dbReference type="EMBL" id="EWC79163.1"/>
    </source>
</evidence>
<accession>W7JVL9</accession>